<dbReference type="EMBL" id="FXYF01000003">
    <property type="protein sequence ID" value="SMX37854.1"/>
    <property type="molecule type" value="Genomic_DNA"/>
</dbReference>
<sequence>MFPVVTALLVVFSLALIAKVLHARRKSDE</sequence>
<dbReference type="Proteomes" id="UP000207598">
    <property type="component" value="Unassembled WGS sequence"/>
</dbReference>
<organism evidence="1 2">
    <name type="scientific">Maliponia aquimaris</name>
    <dbReference type="NCBI Taxonomy" id="1673631"/>
    <lineage>
        <taxon>Bacteria</taxon>
        <taxon>Pseudomonadati</taxon>
        <taxon>Pseudomonadota</taxon>
        <taxon>Alphaproteobacteria</taxon>
        <taxon>Rhodobacterales</taxon>
        <taxon>Paracoccaceae</taxon>
        <taxon>Maliponia</taxon>
    </lineage>
</organism>
<name>A0A238K5Y9_9RHOB</name>
<accession>A0A238K5Y9</accession>
<dbReference type="AlphaFoldDB" id="A0A238K5Y9"/>
<reference evidence="1 2" key="1">
    <citation type="submission" date="2017-05" db="EMBL/GenBank/DDBJ databases">
        <authorList>
            <person name="Song R."/>
            <person name="Chenine A.L."/>
            <person name="Ruprecht R.M."/>
        </authorList>
    </citation>
    <scope>NUCLEOTIDE SEQUENCE [LARGE SCALE GENOMIC DNA]</scope>
    <source>
        <strain evidence="1 2">CECT 8898</strain>
    </source>
</reference>
<protein>
    <submittedName>
        <fullName evidence="1">Uncharacterized protein</fullName>
    </submittedName>
</protein>
<gene>
    <name evidence="1" type="ORF">MAA8898_01284</name>
</gene>
<proteinExistence type="predicted"/>
<evidence type="ECO:0000313" key="2">
    <source>
        <dbReference type="Proteomes" id="UP000207598"/>
    </source>
</evidence>
<keyword evidence="2" id="KW-1185">Reference proteome</keyword>
<evidence type="ECO:0000313" key="1">
    <source>
        <dbReference type="EMBL" id="SMX37854.1"/>
    </source>
</evidence>